<evidence type="ECO:0000313" key="1">
    <source>
        <dbReference type="EMBL" id="OAE31224.1"/>
    </source>
</evidence>
<reference evidence="1" key="1">
    <citation type="submission" date="2016-03" db="EMBL/GenBank/DDBJ databases">
        <title>Mechanisms controlling the formation of the plant cell surface in tip-growing cells are functionally conserved among land plants.</title>
        <authorList>
            <person name="Honkanen S."/>
            <person name="Jones V.A."/>
            <person name="Morieri G."/>
            <person name="Champion C."/>
            <person name="Hetherington A.J."/>
            <person name="Kelly S."/>
            <person name="Saint-Marcoux D."/>
            <person name="Proust H."/>
            <person name="Prescott H."/>
            <person name="Dolan L."/>
        </authorList>
    </citation>
    <scope>NUCLEOTIDE SEQUENCE [LARGE SCALE GENOMIC DNA]</scope>
    <source>
        <tissue evidence="1">Whole gametophyte</tissue>
    </source>
</reference>
<sequence>MLPCCIDGKPQKPALALALAWAGPPTLLTFVSGESGDEDLPLTTSGGAVVENIIARLMRRGGRADHGWDCWGPAKYAKPVNRELWISAQSLGESTTAGLALYDDDDDEICAAASVAVPQSDSRP</sequence>
<comment type="caution">
    <text evidence="1">The sequence shown here is derived from an EMBL/GenBank/DDBJ whole genome shotgun (WGS) entry which is preliminary data.</text>
</comment>
<accession>A0A176WE82</accession>
<organism evidence="1 2">
    <name type="scientific">Marchantia polymorpha subsp. ruderalis</name>
    <dbReference type="NCBI Taxonomy" id="1480154"/>
    <lineage>
        <taxon>Eukaryota</taxon>
        <taxon>Viridiplantae</taxon>
        <taxon>Streptophyta</taxon>
        <taxon>Embryophyta</taxon>
        <taxon>Marchantiophyta</taxon>
        <taxon>Marchantiopsida</taxon>
        <taxon>Marchantiidae</taxon>
        <taxon>Marchantiales</taxon>
        <taxon>Marchantiaceae</taxon>
        <taxon>Marchantia</taxon>
    </lineage>
</organism>
<gene>
    <name evidence="1" type="ORF">AXG93_1293s1000</name>
</gene>
<dbReference type="Proteomes" id="UP000077202">
    <property type="component" value="Unassembled WGS sequence"/>
</dbReference>
<dbReference type="AlphaFoldDB" id="A0A176WE82"/>
<protein>
    <submittedName>
        <fullName evidence="1">Uncharacterized protein</fullName>
    </submittedName>
</protein>
<name>A0A176WE82_MARPO</name>
<proteinExistence type="predicted"/>
<dbReference type="EMBL" id="LVLJ01001134">
    <property type="protein sequence ID" value="OAE31224.1"/>
    <property type="molecule type" value="Genomic_DNA"/>
</dbReference>
<evidence type="ECO:0000313" key="2">
    <source>
        <dbReference type="Proteomes" id="UP000077202"/>
    </source>
</evidence>
<keyword evidence="2" id="KW-1185">Reference proteome</keyword>